<evidence type="ECO:0000313" key="12">
    <source>
        <dbReference type="Proteomes" id="UP000236520"/>
    </source>
</evidence>
<sequence>MTTSPFPTDPRIVLISDPRVGAVPVRECGEPLVDCRGRLRVDARRADPAGHFAYLRAGVAERLERAEKSLPNSWRWLLIEGYRPPALQQQIFDGYATTLRKLDPGADEERIRTAASRWCAPAETAGHVAGAAIDLTVCTRDGAEIDMGSPEAATPEESGGACYTHAPGLSERARENRAIMIEALSSAGMVNYPTEWWHWSYGDRYWAWSTAAPAAAYGPVPEPHTDPHACSPEAGEQ</sequence>
<dbReference type="SUPFAM" id="SSF55166">
    <property type="entry name" value="Hedgehog/DD-peptidase"/>
    <property type="match status" value="1"/>
</dbReference>
<feature type="binding site" evidence="9">
    <location>
        <position position="198"/>
    </location>
    <ligand>
        <name>Zn(2+)</name>
        <dbReference type="ChEBI" id="CHEBI:29105"/>
        <note>catalytic</note>
    </ligand>
</feature>
<dbReference type="EC" id="3.4.13.22" evidence="9 10"/>
<keyword evidence="2 9" id="KW-0645">Protease</keyword>
<name>A0A2J7YYK8_STRMQ</name>
<evidence type="ECO:0000256" key="1">
    <source>
        <dbReference type="ARBA" id="ARBA00001362"/>
    </source>
</evidence>
<comment type="cofactor">
    <cofactor evidence="9">
        <name>Zn(2+)</name>
        <dbReference type="ChEBI" id="CHEBI:29105"/>
    </cofactor>
    <text evidence="9">Binds 1 zinc ion per subunit.</text>
</comment>
<dbReference type="GeneID" id="303174907"/>
<evidence type="ECO:0000256" key="4">
    <source>
        <dbReference type="ARBA" id="ARBA00022801"/>
    </source>
</evidence>
<gene>
    <name evidence="11" type="ORF">SMF913_28570</name>
</gene>
<feature type="site" description="Transition state stabilizer" evidence="9">
    <location>
        <position position="83"/>
    </location>
</feature>
<dbReference type="InterPro" id="IPR009045">
    <property type="entry name" value="Zn_M74/Hedgehog-like"/>
</dbReference>
<dbReference type="Pfam" id="PF01427">
    <property type="entry name" value="Peptidase_M15"/>
    <property type="match status" value="1"/>
</dbReference>
<protein>
    <recommendedName>
        <fullName evidence="9 10">D-alanyl-D-alanine dipeptidase</fullName>
        <shortName evidence="9 10">D-Ala-D-Ala dipeptidase</shortName>
        <ecNumber evidence="9 10">3.4.13.22</ecNumber>
    </recommendedName>
</protein>
<feature type="binding site" evidence="9">
    <location>
        <position position="134"/>
    </location>
    <ligand>
        <name>Zn(2+)</name>
        <dbReference type="ChEBI" id="CHEBI:29105"/>
        <note>catalytic</note>
    </ligand>
</feature>
<organism evidence="11 12">
    <name type="scientific">Streptomyces malaysiensis</name>
    <dbReference type="NCBI Taxonomy" id="92644"/>
    <lineage>
        <taxon>Bacteria</taxon>
        <taxon>Bacillati</taxon>
        <taxon>Actinomycetota</taxon>
        <taxon>Actinomycetes</taxon>
        <taxon>Kitasatosporales</taxon>
        <taxon>Streptomycetaceae</taxon>
        <taxon>Streptomyces</taxon>
        <taxon>Streptomyces violaceusniger group</taxon>
    </lineage>
</organism>
<keyword evidence="6 9" id="KW-0224">Dipeptidase</keyword>
<keyword evidence="5 9" id="KW-0862">Zinc</keyword>
<dbReference type="GO" id="GO:0071555">
    <property type="term" value="P:cell wall organization"/>
    <property type="evidence" value="ECO:0007669"/>
    <property type="project" value="UniProtKB-KW"/>
</dbReference>
<evidence type="ECO:0000313" key="11">
    <source>
        <dbReference type="EMBL" id="PNG93105.1"/>
    </source>
</evidence>
<dbReference type="RefSeq" id="WP_102937357.1">
    <property type="nucleotide sequence ID" value="NZ_JBEZNG010000001.1"/>
</dbReference>
<dbReference type="GO" id="GO:0160237">
    <property type="term" value="F:D-Ala-D-Ala dipeptidase activity"/>
    <property type="evidence" value="ECO:0007669"/>
    <property type="project" value="UniProtKB-EC"/>
</dbReference>
<dbReference type="GO" id="GO:0008237">
    <property type="term" value="F:metallopeptidase activity"/>
    <property type="evidence" value="ECO:0007669"/>
    <property type="project" value="UniProtKB-KW"/>
</dbReference>
<dbReference type="HAMAP" id="MF_01924">
    <property type="entry name" value="A_A_dipeptidase"/>
    <property type="match status" value="1"/>
</dbReference>
<feature type="binding site" evidence="9">
    <location>
        <position position="127"/>
    </location>
    <ligand>
        <name>Zn(2+)</name>
        <dbReference type="ChEBI" id="CHEBI:29105"/>
        <note>catalytic</note>
    </ligand>
</feature>
<accession>A0A2J7YYK8</accession>
<feature type="active site" description="Proton donor/acceptor" evidence="9">
    <location>
        <position position="195"/>
    </location>
</feature>
<dbReference type="InterPro" id="IPR000755">
    <property type="entry name" value="A_A_dipeptidase"/>
</dbReference>
<reference evidence="11 12" key="1">
    <citation type="submission" date="2015-09" db="EMBL/GenBank/DDBJ databases">
        <title>Genome sequence, genome mining and natural product profiling of a biocontrol bacterium Streptomyces malaysiensis F913.</title>
        <authorList>
            <person name="Xu Y."/>
            <person name="Wei J."/>
            <person name="Xie J."/>
            <person name="Li T."/>
            <person name="Zhou Z."/>
        </authorList>
    </citation>
    <scope>NUCLEOTIDE SEQUENCE [LARGE SCALE GENOMIC DNA]</scope>
    <source>
        <strain evidence="11 12">F913</strain>
    </source>
</reference>
<evidence type="ECO:0000256" key="8">
    <source>
        <dbReference type="ARBA" id="ARBA00023316"/>
    </source>
</evidence>
<dbReference type="PIRSF" id="PIRSF026671">
    <property type="entry name" value="AA_dipeptidase"/>
    <property type="match status" value="1"/>
</dbReference>
<keyword evidence="4 9" id="KW-0378">Hydrolase</keyword>
<evidence type="ECO:0000256" key="5">
    <source>
        <dbReference type="ARBA" id="ARBA00022833"/>
    </source>
</evidence>
<dbReference type="GO" id="GO:0008270">
    <property type="term" value="F:zinc ion binding"/>
    <property type="evidence" value="ECO:0007669"/>
    <property type="project" value="UniProtKB-UniRule"/>
</dbReference>
<dbReference type="AlphaFoldDB" id="A0A2J7YYK8"/>
<comment type="similarity">
    <text evidence="9 10">Belongs to the peptidase M15D family.</text>
</comment>
<evidence type="ECO:0000256" key="6">
    <source>
        <dbReference type="ARBA" id="ARBA00022997"/>
    </source>
</evidence>
<keyword evidence="7 9" id="KW-0482">Metalloprotease</keyword>
<comment type="caution">
    <text evidence="11">The sequence shown here is derived from an EMBL/GenBank/DDBJ whole genome shotgun (WGS) entry which is preliminary data.</text>
</comment>
<dbReference type="Proteomes" id="UP000236520">
    <property type="component" value="Unassembled WGS sequence"/>
</dbReference>
<comment type="function">
    <text evidence="9 10">Catalyzes hydrolysis of the D-alanyl-D-alanine dipeptide.</text>
</comment>
<evidence type="ECO:0000256" key="9">
    <source>
        <dbReference type="HAMAP-Rule" id="MF_01924"/>
    </source>
</evidence>
<dbReference type="PANTHER" id="PTHR43126">
    <property type="entry name" value="D-ALANYL-D-ALANINE DIPEPTIDASE"/>
    <property type="match status" value="1"/>
</dbReference>
<dbReference type="CDD" id="cd14843">
    <property type="entry name" value="D-Ala-D-Ala_dipeptidase_like"/>
    <property type="match status" value="1"/>
</dbReference>
<proteinExistence type="inferred from homology"/>
<evidence type="ECO:0000256" key="10">
    <source>
        <dbReference type="PIRNR" id="PIRNR026671"/>
    </source>
</evidence>
<dbReference type="PANTHER" id="PTHR43126:SF2">
    <property type="entry name" value="D-ALANYL-D-ALANINE DIPEPTIDASE"/>
    <property type="match status" value="1"/>
</dbReference>
<evidence type="ECO:0000256" key="2">
    <source>
        <dbReference type="ARBA" id="ARBA00022670"/>
    </source>
</evidence>
<dbReference type="Gene3D" id="3.30.1380.10">
    <property type="match status" value="1"/>
</dbReference>
<evidence type="ECO:0000256" key="7">
    <source>
        <dbReference type="ARBA" id="ARBA00023049"/>
    </source>
</evidence>
<keyword evidence="8 10" id="KW-0961">Cell wall biogenesis/degradation</keyword>
<evidence type="ECO:0000256" key="3">
    <source>
        <dbReference type="ARBA" id="ARBA00022723"/>
    </source>
</evidence>
<dbReference type="EMBL" id="LJIW01000002">
    <property type="protein sequence ID" value="PNG93105.1"/>
    <property type="molecule type" value="Genomic_DNA"/>
</dbReference>
<dbReference type="GO" id="GO:0006508">
    <property type="term" value="P:proteolysis"/>
    <property type="evidence" value="ECO:0007669"/>
    <property type="project" value="UniProtKB-KW"/>
</dbReference>
<comment type="catalytic activity">
    <reaction evidence="1 9 10">
        <text>D-alanyl-D-alanine + H2O = 2 D-alanine</text>
        <dbReference type="Rhea" id="RHEA:20661"/>
        <dbReference type="ChEBI" id="CHEBI:15377"/>
        <dbReference type="ChEBI" id="CHEBI:57416"/>
        <dbReference type="ChEBI" id="CHEBI:57822"/>
        <dbReference type="EC" id="3.4.13.22"/>
    </reaction>
</comment>
<keyword evidence="3 9" id="KW-0479">Metal-binding</keyword>
<keyword evidence="12" id="KW-1185">Reference proteome</keyword>